<proteinExistence type="predicted"/>
<dbReference type="STRING" id="1428652.BIV24_06120"/>
<dbReference type="InterPro" id="IPR036259">
    <property type="entry name" value="MFS_trans_sf"/>
</dbReference>
<dbReference type="Proteomes" id="UP000179935">
    <property type="component" value="Unassembled WGS sequence"/>
</dbReference>
<feature type="transmembrane region" description="Helical" evidence="1">
    <location>
        <begin position="20"/>
        <end position="41"/>
    </location>
</feature>
<dbReference type="AlphaFoldDB" id="A0A1S2PX53"/>
<keyword evidence="3" id="KW-1185">Reference proteome</keyword>
<feature type="transmembrane region" description="Helical" evidence="1">
    <location>
        <begin position="47"/>
        <end position="67"/>
    </location>
</feature>
<dbReference type="SUPFAM" id="SSF103473">
    <property type="entry name" value="MFS general substrate transporter"/>
    <property type="match status" value="1"/>
</dbReference>
<evidence type="ECO:0000256" key="1">
    <source>
        <dbReference type="SAM" id="Phobius"/>
    </source>
</evidence>
<evidence type="ECO:0000313" key="2">
    <source>
        <dbReference type="EMBL" id="OIJ98418.1"/>
    </source>
</evidence>
<name>A0A1S2PX53_9ACTN</name>
<keyword evidence="1" id="KW-1133">Transmembrane helix</keyword>
<evidence type="ECO:0008006" key="4">
    <source>
        <dbReference type="Google" id="ProtNLM"/>
    </source>
</evidence>
<dbReference type="EMBL" id="MLYP01000013">
    <property type="protein sequence ID" value="OIJ98418.1"/>
    <property type="molecule type" value="Genomic_DNA"/>
</dbReference>
<organism evidence="2 3">
    <name type="scientific">Streptomyces colonosanans</name>
    <dbReference type="NCBI Taxonomy" id="1428652"/>
    <lineage>
        <taxon>Bacteria</taxon>
        <taxon>Bacillati</taxon>
        <taxon>Actinomycetota</taxon>
        <taxon>Actinomycetes</taxon>
        <taxon>Kitasatosporales</taxon>
        <taxon>Streptomycetaceae</taxon>
        <taxon>Streptomyces</taxon>
    </lineage>
</organism>
<sequence>MVLREPSAVSDRRPTLAVSVNVGAFNLGAAAGSALGGAIMAADALRWTGLAGAVLSLAGLALTHLILPRRQAAKPTRDTTVPAAP</sequence>
<dbReference type="RefSeq" id="WP_071365120.1">
    <property type="nucleotide sequence ID" value="NZ_MLYP01000013.1"/>
</dbReference>
<dbReference type="Gene3D" id="1.20.1250.20">
    <property type="entry name" value="MFS general substrate transporter like domains"/>
    <property type="match status" value="1"/>
</dbReference>
<keyword evidence="1" id="KW-0812">Transmembrane</keyword>
<comment type="caution">
    <text evidence="2">The sequence shown here is derived from an EMBL/GenBank/DDBJ whole genome shotgun (WGS) entry which is preliminary data.</text>
</comment>
<protein>
    <recommendedName>
        <fullName evidence="4">Major facilitator superfamily (MFS) profile domain-containing protein</fullName>
    </recommendedName>
</protein>
<reference evidence="2 3" key="1">
    <citation type="submission" date="2016-10" db="EMBL/GenBank/DDBJ databases">
        <title>Genome sequence of Streptomyces sp. MUSC 93.</title>
        <authorList>
            <person name="Lee L.-H."/>
            <person name="Ser H.-L."/>
            <person name="Law J.W.-F."/>
        </authorList>
    </citation>
    <scope>NUCLEOTIDE SEQUENCE [LARGE SCALE GENOMIC DNA]</scope>
    <source>
        <strain evidence="2 3">MUSC 93</strain>
    </source>
</reference>
<accession>A0A1S2PX53</accession>
<evidence type="ECO:0000313" key="3">
    <source>
        <dbReference type="Proteomes" id="UP000179935"/>
    </source>
</evidence>
<gene>
    <name evidence="2" type="ORF">BIV24_06120</name>
</gene>
<keyword evidence="1" id="KW-0472">Membrane</keyword>